<dbReference type="AlphaFoldDB" id="A0A4C1UFS3"/>
<accession>A0A4C1UFS3</accession>
<dbReference type="EMBL" id="BGZK01000168">
    <property type="protein sequence ID" value="GBP24967.1"/>
    <property type="molecule type" value="Genomic_DNA"/>
</dbReference>
<evidence type="ECO:0000256" key="1">
    <source>
        <dbReference type="SAM" id="MobiDB-lite"/>
    </source>
</evidence>
<feature type="compositionally biased region" description="Polar residues" evidence="1">
    <location>
        <begin position="108"/>
        <end position="122"/>
    </location>
</feature>
<keyword evidence="3" id="KW-1185">Reference proteome</keyword>
<protein>
    <submittedName>
        <fullName evidence="2">Uncharacterized protein</fullName>
    </submittedName>
</protein>
<evidence type="ECO:0000313" key="2">
    <source>
        <dbReference type="EMBL" id="GBP24967.1"/>
    </source>
</evidence>
<name>A0A4C1UFS3_EUMVA</name>
<proteinExistence type="predicted"/>
<dbReference type="Proteomes" id="UP000299102">
    <property type="component" value="Unassembled WGS sequence"/>
</dbReference>
<organism evidence="2 3">
    <name type="scientific">Eumeta variegata</name>
    <name type="common">Bagworm moth</name>
    <name type="synonym">Eumeta japonica</name>
    <dbReference type="NCBI Taxonomy" id="151549"/>
    <lineage>
        <taxon>Eukaryota</taxon>
        <taxon>Metazoa</taxon>
        <taxon>Ecdysozoa</taxon>
        <taxon>Arthropoda</taxon>
        <taxon>Hexapoda</taxon>
        <taxon>Insecta</taxon>
        <taxon>Pterygota</taxon>
        <taxon>Neoptera</taxon>
        <taxon>Endopterygota</taxon>
        <taxon>Lepidoptera</taxon>
        <taxon>Glossata</taxon>
        <taxon>Ditrysia</taxon>
        <taxon>Tineoidea</taxon>
        <taxon>Psychidae</taxon>
        <taxon>Oiketicinae</taxon>
        <taxon>Eumeta</taxon>
    </lineage>
</organism>
<reference evidence="2 3" key="1">
    <citation type="journal article" date="2019" name="Commun. Biol.">
        <title>The bagworm genome reveals a unique fibroin gene that provides high tensile strength.</title>
        <authorList>
            <person name="Kono N."/>
            <person name="Nakamura H."/>
            <person name="Ohtoshi R."/>
            <person name="Tomita M."/>
            <person name="Numata K."/>
            <person name="Arakawa K."/>
        </authorList>
    </citation>
    <scope>NUCLEOTIDE SEQUENCE [LARGE SCALE GENOMIC DNA]</scope>
</reference>
<comment type="caution">
    <text evidence="2">The sequence shown here is derived from an EMBL/GenBank/DDBJ whole genome shotgun (WGS) entry which is preliminary data.</text>
</comment>
<feature type="region of interest" description="Disordered" evidence="1">
    <location>
        <begin position="1"/>
        <end position="25"/>
    </location>
</feature>
<evidence type="ECO:0000313" key="3">
    <source>
        <dbReference type="Proteomes" id="UP000299102"/>
    </source>
</evidence>
<gene>
    <name evidence="2" type="ORF">EVAR_94261_1</name>
</gene>
<feature type="region of interest" description="Disordered" evidence="1">
    <location>
        <begin position="105"/>
        <end position="131"/>
    </location>
</feature>
<sequence>MSPARARTPPIRITTDGDNTKAGRPRNAFPPLCALLRYLLEYVPAHAMGGASEILMFDFTETVGLGRSADGSYTKKSVTATKNADRYIGDEIIGGQRVGRCFHGRSASADTRSPDSSISTRKTVPRSRPYPSARASEACARAAHLQSLGVVYNFPFSTIEMTGPLPLPLFLDVLSPLGLAYEVCTARVTAPPPVR</sequence>